<keyword evidence="2" id="KW-1185">Reference proteome</keyword>
<reference evidence="1" key="1">
    <citation type="submission" date="2021-03" db="EMBL/GenBank/DDBJ databases">
        <authorList>
            <person name="Wang G."/>
        </authorList>
    </citation>
    <scope>NUCLEOTIDE SEQUENCE</scope>
    <source>
        <strain evidence="1">KCTC 12899</strain>
    </source>
</reference>
<accession>A0A8J7Q3X3</accession>
<comment type="caution">
    <text evidence="1">The sequence shown here is derived from an EMBL/GenBank/DDBJ whole genome shotgun (WGS) entry which is preliminary data.</text>
</comment>
<dbReference type="EMBL" id="JAFREP010000002">
    <property type="protein sequence ID" value="MBO1317206.1"/>
    <property type="molecule type" value="Genomic_DNA"/>
</dbReference>
<protein>
    <submittedName>
        <fullName evidence="1">Uncharacterized protein</fullName>
    </submittedName>
</protein>
<name>A0A8J7Q3X3_9BACT</name>
<organism evidence="1 2">
    <name type="scientific">Acanthopleuribacter pedis</name>
    <dbReference type="NCBI Taxonomy" id="442870"/>
    <lineage>
        <taxon>Bacteria</taxon>
        <taxon>Pseudomonadati</taxon>
        <taxon>Acidobacteriota</taxon>
        <taxon>Holophagae</taxon>
        <taxon>Acanthopleuribacterales</taxon>
        <taxon>Acanthopleuribacteraceae</taxon>
        <taxon>Acanthopleuribacter</taxon>
    </lineage>
</organism>
<dbReference type="AlphaFoldDB" id="A0A8J7Q3X3"/>
<dbReference type="RefSeq" id="WP_207856443.1">
    <property type="nucleotide sequence ID" value="NZ_JAFREP010000002.1"/>
</dbReference>
<gene>
    <name evidence="1" type="ORF">J3U88_01955</name>
</gene>
<dbReference type="Proteomes" id="UP000664417">
    <property type="component" value="Unassembled WGS sequence"/>
</dbReference>
<evidence type="ECO:0000313" key="2">
    <source>
        <dbReference type="Proteomes" id="UP000664417"/>
    </source>
</evidence>
<evidence type="ECO:0000313" key="1">
    <source>
        <dbReference type="EMBL" id="MBO1317206.1"/>
    </source>
</evidence>
<proteinExistence type="predicted"/>
<sequence>MAEIRHGVAVPTVCTPASHPFRPGFWGASGARRRPIPFDPVFGARLVHAAGPSLPSHFLGRAWCTPPAHPFR</sequence>
<feature type="non-terminal residue" evidence="1">
    <location>
        <position position="72"/>
    </location>
</feature>